<dbReference type="InterPro" id="IPR001878">
    <property type="entry name" value="Znf_CCHC"/>
</dbReference>
<reference evidence="5 7" key="1">
    <citation type="submission" date="2019-09" db="EMBL/GenBank/DDBJ databases">
        <title>Bird 10,000 Genomes (B10K) Project - Family phase.</title>
        <authorList>
            <person name="Zhang G."/>
        </authorList>
    </citation>
    <scope>NUCLEOTIDE SEQUENCE [LARGE SCALE GENOMIC DNA]</scope>
    <source>
        <strain evidence="5">B10K-DU-029-69</strain>
        <tissue evidence="5">Muscle</tissue>
    </source>
</reference>
<dbReference type="Gene3D" id="4.10.60.10">
    <property type="entry name" value="Zinc finger, CCHC-type"/>
    <property type="match status" value="1"/>
</dbReference>
<dbReference type="SMART" id="SM00343">
    <property type="entry name" value="ZnF_C2HC"/>
    <property type="match status" value="2"/>
</dbReference>
<dbReference type="AlphaFoldDB" id="A0A7L3MET4"/>
<feature type="compositionally biased region" description="Low complexity" evidence="3">
    <location>
        <begin position="85"/>
        <end position="107"/>
    </location>
</feature>
<dbReference type="EMBL" id="VZUA01091623">
    <property type="protein sequence ID" value="NXU65741.1"/>
    <property type="molecule type" value="Genomic_DNA"/>
</dbReference>
<dbReference type="OrthoDB" id="9386882at2759"/>
<gene>
    <name evidence="5" type="primary">Ervk5_0</name>
    <name evidence="6" type="synonym">Ervk5_2</name>
    <name evidence="6" type="ORF">HORVUL_R10483</name>
    <name evidence="5" type="ORF">HORVUL_R11001</name>
</gene>
<dbReference type="Pfam" id="PF00098">
    <property type="entry name" value="zf-CCHC"/>
    <property type="match status" value="1"/>
</dbReference>
<dbReference type="PANTHER" id="PTHR40389:SF4">
    <property type="match status" value="1"/>
</dbReference>
<dbReference type="Pfam" id="PF14787">
    <property type="entry name" value="zf-CCHC_5"/>
    <property type="match status" value="1"/>
</dbReference>
<keyword evidence="2" id="KW-0862">Zinc</keyword>
<dbReference type="InterPro" id="IPR050195">
    <property type="entry name" value="Primate_lentivir_Gag_pol-like"/>
</dbReference>
<dbReference type="SUPFAM" id="SSF57756">
    <property type="entry name" value="Retrovirus zinc finger-like domains"/>
    <property type="match status" value="1"/>
</dbReference>
<dbReference type="Proteomes" id="UP000558460">
    <property type="component" value="Unassembled WGS sequence"/>
</dbReference>
<feature type="domain" description="CCHC-type" evidence="4">
    <location>
        <begin position="18"/>
        <end position="31"/>
    </location>
</feature>
<comment type="caution">
    <text evidence="5">The sequence shown here is derived from an EMBL/GenBank/DDBJ whole genome shotgun (WGS) entry which is preliminary data.</text>
</comment>
<evidence type="ECO:0000256" key="3">
    <source>
        <dbReference type="SAM" id="MobiDB-lite"/>
    </source>
</evidence>
<dbReference type="GO" id="GO:0008270">
    <property type="term" value="F:zinc ion binding"/>
    <property type="evidence" value="ECO:0007669"/>
    <property type="project" value="UniProtKB-KW"/>
</dbReference>
<evidence type="ECO:0000256" key="1">
    <source>
        <dbReference type="ARBA" id="ARBA00022581"/>
    </source>
</evidence>
<name>A0A7L3MET4_9PASS</name>
<evidence type="ECO:0000313" key="6">
    <source>
        <dbReference type="EMBL" id="NXU65741.1"/>
    </source>
</evidence>
<organism evidence="5 7">
    <name type="scientific">Horornis vulcanius</name>
    <dbReference type="NCBI Taxonomy" id="2585811"/>
    <lineage>
        <taxon>Eukaryota</taxon>
        <taxon>Metazoa</taxon>
        <taxon>Chordata</taxon>
        <taxon>Craniata</taxon>
        <taxon>Vertebrata</taxon>
        <taxon>Euteleostomi</taxon>
        <taxon>Archelosauria</taxon>
        <taxon>Archosauria</taxon>
        <taxon>Dinosauria</taxon>
        <taxon>Saurischia</taxon>
        <taxon>Theropoda</taxon>
        <taxon>Coelurosauria</taxon>
        <taxon>Aves</taxon>
        <taxon>Neognathae</taxon>
        <taxon>Neoaves</taxon>
        <taxon>Telluraves</taxon>
        <taxon>Australaves</taxon>
        <taxon>Passeriformes</taxon>
        <taxon>Sylvioidea</taxon>
        <taxon>Scotocercidae</taxon>
        <taxon>Horornis</taxon>
    </lineage>
</organism>
<dbReference type="EMBL" id="VZUA01059991">
    <property type="protein sequence ID" value="NXU63760.1"/>
    <property type="molecule type" value="Genomic_DNA"/>
</dbReference>
<dbReference type="GO" id="GO:0003676">
    <property type="term" value="F:nucleic acid binding"/>
    <property type="evidence" value="ECO:0007669"/>
    <property type="project" value="InterPro"/>
</dbReference>
<dbReference type="PROSITE" id="PS50158">
    <property type="entry name" value="ZF_CCHC"/>
    <property type="match status" value="1"/>
</dbReference>
<evidence type="ECO:0000313" key="7">
    <source>
        <dbReference type="Proteomes" id="UP000558460"/>
    </source>
</evidence>
<evidence type="ECO:0000313" key="5">
    <source>
        <dbReference type="EMBL" id="NXU63760.1"/>
    </source>
</evidence>
<feature type="region of interest" description="Disordered" evidence="3">
    <location>
        <begin position="71"/>
        <end position="107"/>
    </location>
</feature>
<feature type="non-terminal residue" evidence="5">
    <location>
        <position position="107"/>
    </location>
</feature>
<dbReference type="PANTHER" id="PTHR40389">
    <property type="entry name" value="ENDOGENOUS RETROVIRUS GROUP K MEMBER 24 GAG POLYPROTEIN-RELATED"/>
    <property type="match status" value="1"/>
</dbReference>
<dbReference type="InterPro" id="IPR036875">
    <property type="entry name" value="Znf_CCHC_sf"/>
</dbReference>
<feature type="non-terminal residue" evidence="5">
    <location>
        <position position="1"/>
    </location>
</feature>
<evidence type="ECO:0000256" key="2">
    <source>
        <dbReference type="PROSITE-ProRule" id="PRU00047"/>
    </source>
</evidence>
<sequence length="107" mass="11923">MDAAFAALRGPLGESRTCFGCGKPGHLKKDCFAQNRTKAKAPGICPWCHKGRHFPNQCHSRYDFEGHLIQGNRSQRAARQHALTQMPQPTQQPLQQVPQQGSPQVFT</sequence>
<accession>A0A7L3MET4</accession>
<keyword evidence="1" id="KW-0945">Host-virus interaction</keyword>
<protein>
    <submittedName>
        <fullName evidence="5">GAK5 protein</fullName>
    </submittedName>
</protein>
<keyword evidence="7" id="KW-1185">Reference proteome</keyword>
<proteinExistence type="predicted"/>
<keyword evidence="2" id="KW-0863">Zinc-finger</keyword>
<evidence type="ECO:0000259" key="4">
    <source>
        <dbReference type="PROSITE" id="PS50158"/>
    </source>
</evidence>
<keyword evidence="2" id="KW-0479">Metal-binding</keyword>